<dbReference type="EMBL" id="CP069028">
    <property type="protein sequence ID" value="QRC96668.1"/>
    <property type="molecule type" value="Genomic_DNA"/>
</dbReference>
<name>A0A7U2F0Z7_PHANO</name>
<sequence length="99" mass="10320">MPPAAPFDLSPAKIRSPGGIIVSHLNGRVASLDVSANNVGSSTPVGTVPSIRPDNQYAVSSMPCEGGQRVAYQIDSTGGLVMDFFQMTSPPLGLFMIPM</sequence>
<dbReference type="AlphaFoldDB" id="A0A7U2F0Z7"/>
<evidence type="ECO:0000313" key="3">
    <source>
        <dbReference type="Proteomes" id="UP000663193"/>
    </source>
</evidence>
<dbReference type="VEuPathDB" id="FungiDB:JI435_409390"/>
<feature type="domain" description="Ubiquitin 3 binding protein But2 C-terminal" evidence="1">
    <location>
        <begin position="7"/>
        <end position="90"/>
    </location>
</feature>
<gene>
    <name evidence="2" type="ORF">JI435_409390</name>
</gene>
<keyword evidence="3" id="KW-1185">Reference proteome</keyword>
<accession>A0A7U2F0Z7</accession>
<evidence type="ECO:0000313" key="2">
    <source>
        <dbReference type="EMBL" id="QRC96668.1"/>
    </source>
</evidence>
<dbReference type="OrthoDB" id="4657524at2759"/>
<dbReference type="Pfam" id="PF09792">
    <property type="entry name" value="But2"/>
    <property type="match status" value="1"/>
</dbReference>
<reference evidence="3" key="1">
    <citation type="journal article" date="2021" name="BMC Genomics">
        <title>Chromosome-level genome assembly and manually-curated proteome of model necrotroph Parastagonospora nodorum Sn15 reveals a genome-wide trove of candidate effector homologs, and redundancy of virulence-related functions within an accessory chromosome.</title>
        <authorList>
            <person name="Bertazzoni S."/>
            <person name="Jones D.A.B."/>
            <person name="Phan H.T."/>
            <person name="Tan K.-C."/>
            <person name="Hane J.K."/>
        </authorList>
    </citation>
    <scope>NUCLEOTIDE SEQUENCE [LARGE SCALE GENOMIC DNA]</scope>
    <source>
        <strain evidence="3">SN15 / ATCC MYA-4574 / FGSC 10173)</strain>
    </source>
</reference>
<organism evidence="2 3">
    <name type="scientific">Phaeosphaeria nodorum (strain SN15 / ATCC MYA-4574 / FGSC 10173)</name>
    <name type="common">Glume blotch fungus</name>
    <name type="synonym">Parastagonospora nodorum</name>
    <dbReference type="NCBI Taxonomy" id="321614"/>
    <lineage>
        <taxon>Eukaryota</taxon>
        <taxon>Fungi</taxon>
        <taxon>Dikarya</taxon>
        <taxon>Ascomycota</taxon>
        <taxon>Pezizomycotina</taxon>
        <taxon>Dothideomycetes</taxon>
        <taxon>Pleosporomycetidae</taxon>
        <taxon>Pleosporales</taxon>
        <taxon>Pleosporineae</taxon>
        <taxon>Phaeosphaeriaceae</taxon>
        <taxon>Parastagonospora</taxon>
    </lineage>
</organism>
<dbReference type="Proteomes" id="UP000663193">
    <property type="component" value="Chromosome 6"/>
</dbReference>
<evidence type="ECO:0000259" key="1">
    <source>
        <dbReference type="Pfam" id="PF09792"/>
    </source>
</evidence>
<protein>
    <recommendedName>
        <fullName evidence="1">Ubiquitin 3 binding protein But2 C-terminal domain-containing protein</fullName>
    </recommendedName>
</protein>
<proteinExistence type="predicted"/>
<dbReference type="InterPro" id="IPR018620">
    <property type="entry name" value="Ubiquitin3-bd_protein_But2_C"/>
</dbReference>